<protein>
    <submittedName>
        <fullName evidence="1">Uncharacterized protein</fullName>
    </submittedName>
</protein>
<evidence type="ECO:0000313" key="2">
    <source>
        <dbReference type="Proteomes" id="UP000620550"/>
    </source>
</evidence>
<organism evidence="1 2">
    <name type="scientific">Sphingobacterium griseoflavum</name>
    <dbReference type="NCBI Taxonomy" id="1474952"/>
    <lineage>
        <taxon>Bacteria</taxon>
        <taxon>Pseudomonadati</taxon>
        <taxon>Bacteroidota</taxon>
        <taxon>Sphingobacteriia</taxon>
        <taxon>Sphingobacteriales</taxon>
        <taxon>Sphingobacteriaceae</taxon>
        <taxon>Sphingobacterium</taxon>
    </lineage>
</organism>
<name>A0ABQ3HXQ2_9SPHI</name>
<proteinExistence type="predicted"/>
<accession>A0ABQ3HXQ2</accession>
<sequence>MALGTGIYVYGCADGWWGYSYVSSFTPEAFADKSYKPLFYAPEEKFYDYAQLEYIEKDREDILLDWQHYLGSAFPKNKIAFYLLNDSAAAEIEQLYRALQGDATQQPGLLASKKAQNFVQFLHYAKAVEASSTTTFSSWDYEDRIVVQTQPSLVADIETFYQNLEKPDAFFANRIWFQVLKAKFYSNDRGSVIPFFEASANKQPKNDLYYRALGYVAGAYYQQSAYDKSNALFASIFNDAPSKRHEALYNFRPLSTDSLHQALQRVDSKAVQASMVAMNGYYHDAAEAMKRIYAIQANSPHLDFLLTRWVNAEESKVTDYYNVQKSNATWDASQIDKETLNWLGEILKQPRKLHNPGLAYLAYGYINMLCNEHDVAQVAYSKAKRFGRGKPLVAAQIRLFNLLNNISQLGHVSAKNEKELLPELTWLYHEVPKDSVLIPSFRYEYASSWIKTALSAVYTKNDNPLMAELLDSKKGFYDNEELGDRMVQFLLQENKSGWNTLFATLYPYNLSDIYESRAIYAYYQDHIDEAIDLMERATSPRMRNDRGYNDMHYNNAVLRGNPFNGKIKDCNDCDHAAPQKVKYTKLDFLRKVQELKQNVDQGTDLYANALLLGNAYYNTSFFGNARVFYYNAIIAEYGNYISTKNQPYILGMSNAKKYYEKAFHAAQDNEQRAKVSYLLAKVDRNNFYRQQYLQADDYYWADAKQTMFKDWAGFQTLKNDYADTKYYQEVIRECGYFRSYVTQEIGKGR</sequence>
<dbReference type="Proteomes" id="UP000620550">
    <property type="component" value="Unassembled WGS sequence"/>
</dbReference>
<evidence type="ECO:0000313" key="1">
    <source>
        <dbReference type="EMBL" id="GHE43978.1"/>
    </source>
</evidence>
<gene>
    <name evidence="1" type="ORF">GCM10017764_29120</name>
</gene>
<dbReference type="EMBL" id="BNAF01000011">
    <property type="protein sequence ID" value="GHE43978.1"/>
    <property type="molecule type" value="Genomic_DNA"/>
</dbReference>
<keyword evidence="2" id="KW-1185">Reference proteome</keyword>
<reference evidence="2" key="1">
    <citation type="journal article" date="2019" name="Int. J. Syst. Evol. Microbiol.">
        <title>The Global Catalogue of Microorganisms (GCM) 10K type strain sequencing project: providing services to taxonomists for standard genome sequencing and annotation.</title>
        <authorList>
            <consortium name="The Broad Institute Genomics Platform"/>
            <consortium name="The Broad Institute Genome Sequencing Center for Infectious Disease"/>
            <person name="Wu L."/>
            <person name="Ma J."/>
        </authorList>
    </citation>
    <scope>NUCLEOTIDE SEQUENCE [LARGE SCALE GENOMIC DNA]</scope>
    <source>
        <strain evidence="2">CGMCC 1.12966</strain>
    </source>
</reference>
<comment type="caution">
    <text evidence="1">The sequence shown here is derived from an EMBL/GenBank/DDBJ whole genome shotgun (WGS) entry which is preliminary data.</text>
</comment>